<dbReference type="Proteomes" id="UP000294567">
    <property type="component" value="Unassembled WGS sequence"/>
</dbReference>
<evidence type="ECO:0000313" key="7">
    <source>
        <dbReference type="EMBL" id="TCS90561.1"/>
    </source>
</evidence>
<evidence type="ECO:0000256" key="2">
    <source>
        <dbReference type="ARBA" id="ARBA00022573"/>
    </source>
</evidence>
<protein>
    <submittedName>
        <fullName evidence="7">Cobalt-precorrin 3 C17-methyltransferase</fullName>
    </submittedName>
</protein>
<evidence type="ECO:0000256" key="3">
    <source>
        <dbReference type="ARBA" id="ARBA00022603"/>
    </source>
</evidence>
<dbReference type="NCBIfam" id="TIGR01466">
    <property type="entry name" value="cobJ_cbiH"/>
    <property type="match status" value="1"/>
</dbReference>
<reference evidence="7 8" key="1">
    <citation type="submission" date="2019-03" db="EMBL/GenBank/DDBJ databases">
        <title>Genomic Encyclopedia of Type Strains, Phase IV (KMG-IV): sequencing the most valuable type-strain genomes for metagenomic binning, comparative biology and taxonomic classification.</title>
        <authorList>
            <person name="Goeker M."/>
        </authorList>
    </citation>
    <scope>NUCLEOTIDE SEQUENCE [LARGE SCALE GENOMIC DNA]</scope>
    <source>
        <strain evidence="7 8">DSM 26752</strain>
    </source>
</reference>
<dbReference type="EMBL" id="SMAE01000004">
    <property type="protein sequence ID" value="TCS90561.1"/>
    <property type="molecule type" value="Genomic_DNA"/>
</dbReference>
<dbReference type="Gene3D" id="3.30.950.10">
    <property type="entry name" value="Methyltransferase, Cobalt-precorrin-4 Transmethylase, Domain 2"/>
    <property type="match status" value="1"/>
</dbReference>
<dbReference type="InterPro" id="IPR000878">
    <property type="entry name" value="4pyrrol_Mease"/>
</dbReference>
<gene>
    <name evidence="7" type="ORF">EDD65_104103</name>
</gene>
<keyword evidence="8" id="KW-1185">Reference proteome</keyword>
<dbReference type="Gene3D" id="3.40.1010.10">
    <property type="entry name" value="Cobalt-precorrin-4 Transmethylase, Domain 1"/>
    <property type="match status" value="1"/>
</dbReference>
<comment type="pathway">
    <text evidence="1">Cofactor biosynthesis; adenosylcobalamin biosynthesis.</text>
</comment>
<dbReference type="SUPFAM" id="SSF53790">
    <property type="entry name" value="Tetrapyrrole methylase"/>
    <property type="match status" value="1"/>
</dbReference>
<dbReference type="PANTHER" id="PTHR47036">
    <property type="entry name" value="COBALT-FACTOR III C(17)-METHYLTRANSFERASE-RELATED"/>
    <property type="match status" value="1"/>
</dbReference>
<dbReference type="InterPro" id="IPR014776">
    <property type="entry name" value="4pyrrole_Mease_sub2"/>
</dbReference>
<keyword evidence="3 7" id="KW-0489">Methyltransferase</keyword>
<dbReference type="InterPro" id="IPR035996">
    <property type="entry name" value="4pyrrol_Methylase_sf"/>
</dbReference>
<sequence>MAKLYVVGIGPGGRDYMTLKAVETIKDCQVIVGYTPYIEYLEDLVEGKEIYSTGMRGEIERCKLAIQKVKEGKNTAIVSTGDAGLYGMAGPILELKEDIDVEIIPGVTAAFSAASELGSPIMHDFATISLSDLLTPWDIIEKRIEKAAEGDFVIVIYNPRSKGRKEHLKKAVDIMLKYKQKDTPVGIVRNSGRINRKIWLTTLGEIPYEEVDMLSILIIGNTNTYIKDGQMITPRGYDIK</sequence>
<dbReference type="UniPathway" id="UPA00148"/>
<evidence type="ECO:0000259" key="6">
    <source>
        <dbReference type="Pfam" id="PF00590"/>
    </source>
</evidence>
<keyword evidence="2" id="KW-0169">Cobalamin biosynthesis</keyword>
<dbReference type="InterPro" id="IPR014777">
    <property type="entry name" value="4pyrrole_Mease_sub1"/>
</dbReference>
<keyword evidence="4 7" id="KW-0808">Transferase</keyword>
<keyword evidence="5" id="KW-0949">S-adenosyl-L-methionine</keyword>
<dbReference type="Pfam" id="PF00590">
    <property type="entry name" value="TP_methylase"/>
    <property type="match status" value="1"/>
</dbReference>
<dbReference type="InterPro" id="IPR051810">
    <property type="entry name" value="Precorrin_MeTrfase"/>
</dbReference>
<evidence type="ECO:0000256" key="4">
    <source>
        <dbReference type="ARBA" id="ARBA00022679"/>
    </source>
</evidence>
<dbReference type="GO" id="GO:0008168">
    <property type="term" value="F:methyltransferase activity"/>
    <property type="evidence" value="ECO:0007669"/>
    <property type="project" value="UniProtKB-KW"/>
</dbReference>
<organism evidence="7 8">
    <name type="scientific">Keratinibaculum paraultunense</name>
    <dbReference type="NCBI Taxonomy" id="1278232"/>
    <lineage>
        <taxon>Bacteria</taxon>
        <taxon>Bacillati</taxon>
        <taxon>Bacillota</taxon>
        <taxon>Tissierellia</taxon>
        <taxon>Tissierellales</taxon>
        <taxon>Tepidimicrobiaceae</taxon>
        <taxon>Keratinibaculum</taxon>
    </lineage>
</organism>
<dbReference type="GO" id="GO:0009236">
    <property type="term" value="P:cobalamin biosynthetic process"/>
    <property type="evidence" value="ECO:0007669"/>
    <property type="project" value="UniProtKB-UniPathway"/>
</dbReference>
<dbReference type="OrthoDB" id="9772960at2"/>
<proteinExistence type="predicted"/>
<feature type="domain" description="Tetrapyrrole methylase" evidence="6">
    <location>
        <begin position="3"/>
        <end position="206"/>
    </location>
</feature>
<dbReference type="InterPro" id="IPR006363">
    <property type="entry name" value="Cbl_synth_CobJ/CibH_dom"/>
</dbReference>
<dbReference type="GO" id="GO:0032259">
    <property type="term" value="P:methylation"/>
    <property type="evidence" value="ECO:0007669"/>
    <property type="project" value="UniProtKB-KW"/>
</dbReference>
<dbReference type="RefSeq" id="WP_132026864.1">
    <property type="nucleotide sequence ID" value="NZ_CP068564.1"/>
</dbReference>
<evidence type="ECO:0000256" key="5">
    <source>
        <dbReference type="ARBA" id="ARBA00022691"/>
    </source>
</evidence>
<dbReference type="PANTHER" id="PTHR47036:SF1">
    <property type="entry name" value="COBALT-FACTOR III C(17)-METHYLTRANSFERASE-RELATED"/>
    <property type="match status" value="1"/>
</dbReference>
<accession>A0A4R3KYQ5</accession>
<comment type="caution">
    <text evidence="7">The sequence shown here is derived from an EMBL/GenBank/DDBJ whole genome shotgun (WGS) entry which is preliminary data.</text>
</comment>
<name>A0A4R3KYQ5_9FIRM</name>
<dbReference type="AlphaFoldDB" id="A0A4R3KYQ5"/>
<evidence type="ECO:0000313" key="8">
    <source>
        <dbReference type="Proteomes" id="UP000294567"/>
    </source>
</evidence>
<dbReference type="CDD" id="cd11646">
    <property type="entry name" value="Precorrin_3B_C17_MT"/>
    <property type="match status" value="1"/>
</dbReference>
<evidence type="ECO:0000256" key="1">
    <source>
        <dbReference type="ARBA" id="ARBA00004953"/>
    </source>
</evidence>